<proteinExistence type="predicted"/>
<sequence>MFTILFVSCDPYVYNVEIDDNGFKKEIVFDCCKVNISAHVLGFSQITIFQKFKPSCPISINPNELTVSYKNQILSTTVSLNGDIMKNTMDVLEESAISIVINLPKINNGDTIKLNVDKFINCRENTLKISDINLIVVSRK</sequence>
<dbReference type="EMBL" id="JRAK01000089">
    <property type="protein sequence ID" value="KGN87230.1"/>
    <property type="molecule type" value="Genomic_DNA"/>
</dbReference>
<name>A0A0A2FB16_9PORP</name>
<accession>A0A0A2FB16</accession>
<dbReference type="RefSeq" id="WP_039425089.1">
    <property type="nucleotide sequence ID" value="NZ_JRAK01000089.1"/>
</dbReference>
<comment type="caution">
    <text evidence="1">The sequence shown here is derived from an EMBL/GenBank/DDBJ whole genome shotgun (WGS) entry which is preliminary data.</text>
</comment>
<dbReference type="Proteomes" id="UP000030146">
    <property type="component" value="Unassembled WGS sequence"/>
</dbReference>
<gene>
    <name evidence="1" type="ORF">HR15_06540</name>
</gene>
<evidence type="ECO:0000313" key="1">
    <source>
        <dbReference type="EMBL" id="KGN87230.1"/>
    </source>
</evidence>
<evidence type="ECO:0000313" key="2">
    <source>
        <dbReference type="Proteomes" id="UP000030146"/>
    </source>
</evidence>
<organism evidence="1 2">
    <name type="scientific">Porphyromonas gulae</name>
    <dbReference type="NCBI Taxonomy" id="111105"/>
    <lineage>
        <taxon>Bacteria</taxon>
        <taxon>Pseudomonadati</taxon>
        <taxon>Bacteroidota</taxon>
        <taxon>Bacteroidia</taxon>
        <taxon>Bacteroidales</taxon>
        <taxon>Porphyromonadaceae</taxon>
        <taxon>Porphyromonas</taxon>
    </lineage>
</organism>
<reference evidence="1 2" key="1">
    <citation type="submission" date="2014-08" db="EMBL/GenBank/DDBJ databases">
        <title>Porphyromonas gulae strain:COT-052_OH3439 Genome sequencing.</title>
        <authorList>
            <person name="Wallis C."/>
            <person name="Deusch O."/>
            <person name="O'Flynn C."/>
            <person name="Davis I."/>
            <person name="Jospin G."/>
            <person name="Darling A.E."/>
            <person name="Coil D.A."/>
            <person name="Alexiev A."/>
            <person name="Horsfall A."/>
            <person name="Kirkwood N."/>
            <person name="Harris S."/>
            <person name="Eisen J.A."/>
        </authorList>
    </citation>
    <scope>NUCLEOTIDE SEQUENCE [LARGE SCALE GENOMIC DNA]</scope>
    <source>
        <strain evidence="2">COT-052 OH3439</strain>
    </source>
</reference>
<protein>
    <submittedName>
        <fullName evidence="1">Uncharacterized protein</fullName>
    </submittedName>
</protein>
<keyword evidence="2" id="KW-1185">Reference proteome</keyword>
<dbReference type="AlphaFoldDB" id="A0A0A2FB16"/>